<proteinExistence type="predicted"/>
<feature type="compositionally biased region" description="Low complexity" evidence="1">
    <location>
        <begin position="121"/>
        <end position="134"/>
    </location>
</feature>
<dbReference type="Pfam" id="PF11397">
    <property type="entry name" value="GlcNAc"/>
    <property type="match status" value="2"/>
</dbReference>
<feature type="region of interest" description="Disordered" evidence="1">
    <location>
        <begin position="120"/>
        <end position="142"/>
    </location>
</feature>
<sequence>MPGKPYHGDVCVNECPNYGIMLSVSSWPGHSQTRHTSLTAVLVHKDGTSMVQNTMRPRQRRRGSSAAQFVRLSALALIVSWTGLLFFVWATPSRRASAEPVPLASEFPLRDAARRAREAARIAAAASAEQRQSAPSAKHDTEAQPLDAVAPLAVHQERDGFTMERDEQTGLLVPTFWEPPVGVDELAHVDAVNGEPTIFLMIASYRDWQCRDTAASALARATHPRRVVVAAVQQNRPGDVGCADPPVPCSEDPHQPLCKYSSQVRVYAMDANDATGPVYARHVGYRMYRGEAFALQVDAHCVFVNGWDVGIIDQWKRTRNEMAVLSTYLTDLEGSVSPSGDSLRKTRPIMCNSDFEGSPGYLRHGAQPERVPAIRDVPMLQPYWAAGFSFARGHFVHRVRYDCCLPMVFMGEEISIGVRAWTHGYDMYAPQASVLFHEYAQKSSRRRHVPKFWESKGARRANGQKSLRRLTSLIKMAPPDMPDDWDRTKASLYGLGTDRPVDLFYKLALVDVSRRSAVPLCQFVDSGDMHRMLHDAHLRADGRGIDYTGAARQLDVMKVIDKRLYDPISNQLRRAVERGDKNLARNALSEAQRTKLEKHHPELRELVDEARRLKGAQRS</sequence>
<feature type="transmembrane region" description="Helical" evidence="2">
    <location>
        <begin position="69"/>
        <end position="90"/>
    </location>
</feature>
<dbReference type="InterPro" id="IPR029044">
    <property type="entry name" value="Nucleotide-diphossugar_trans"/>
</dbReference>
<name>A0A8J2X3A0_9STRA</name>
<comment type="caution">
    <text evidence="3">The sequence shown here is derived from an EMBL/GenBank/DDBJ whole genome shotgun (WGS) entry which is preliminary data.</text>
</comment>
<evidence type="ECO:0000256" key="2">
    <source>
        <dbReference type="SAM" id="Phobius"/>
    </source>
</evidence>
<dbReference type="OrthoDB" id="76265at2759"/>
<dbReference type="Gene3D" id="3.90.550.10">
    <property type="entry name" value="Spore Coat Polysaccharide Biosynthesis Protein SpsA, Chain A"/>
    <property type="match status" value="1"/>
</dbReference>
<dbReference type="PANTHER" id="PTHR34496:SF6">
    <property type="entry name" value="GLYCOSYLTRANSFERASE 2-LIKE DOMAIN-CONTAINING PROTEIN"/>
    <property type="match status" value="1"/>
</dbReference>
<dbReference type="SUPFAM" id="SSF53448">
    <property type="entry name" value="Nucleotide-diphospho-sugar transferases"/>
    <property type="match status" value="1"/>
</dbReference>
<evidence type="ECO:0000313" key="3">
    <source>
        <dbReference type="EMBL" id="CAH0379332.1"/>
    </source>
</evidence>
<organism evidence="3 4">
    <name type="scientific">Pelagomonas calceolata</name>
    <dbReference type="NCBI Taxonomy" id="35677"/>
    <lineage>
        <taxon>Eukaryota</taxon>
        <taxon>Sar</taxon>
        <taxon>Stramenopiles</taxon>
        <taxon>Ochrophyta</taxon>
        <taxon>Pelagophyceae</taxon>
        <taxon>Pelagomonadales</taxon>
        <taxon>Pelagomonadaceae</taxon>
        <taxon>Pelagomonas</taxon>
    </lineage>
</organism>
<keyword evidence="2" id="KW-0812">Transmembrane</keyword>
<accession>A0A8J2X3A0</accession>
<dbReference type="EMBL" id="CAKKNE010000006">
    <property type="protein sequence ID" value="CAH0379332.1"/>
    <property type="molecule type" value="Genomic_DNA"/>
</dbReference>
<dbReference type="Proteomes" id="UP000789595">
    <property type="component" value="Unassembled WGS sequence"/>
</dbReference>
<reference evidence="3" key="1">
    <citation type="submission" date="2021-11" db="EMBL/GenBank/DDBJ databases">
        <authorList>
            <consortium name="Genoscope - CEA"/>
            <person name="William W."/>
        </authorList>
    </citation>
    <scope>NUCLEOTIDE SEQUENCE</scope>
</reference>
<dbReference type="PANTHER" id="PTHR34496">
    <property type="entry name" value="GLCNAC TRANSFERASE-RELATED"/>
    <property type="match status" value="1"/>
</dbReference>
<dbReference type="InterPro" id="IPR021067">
    <property type="entry name" value="Glycosyltransferase"/>
</dbReference>
<keyword evidence="2" id="KW-0472">Membrane</keyword>
<protein>
    <submittedName>
        <fullName evidence="3">Uncharacterized protein</fullName>
    </submittedName>
</protein>
<keyword evidence="2" id="KW-1133">Transmembrane helix</keyword>
<dbReference type="AlphaFoldDB" id="A0A8J2X3A0"/>
<keyword evidence="4" id="KW-1185">Reference proteome</keyword>
<evidence type="ECO:0000313" key="4">
    <source>
        <dbReference type="Proteomes" id="UP000789595"/>
    </source>
</evidence>
<gene>
    <name evidence="3" type="ORF">PECAL_6P09480</name>
</gene>
<evidence type="ECO:0000256" key="1">
    <source>
        <dbReference type="SAM" id="MobiDB-lite"/>
    </source>
</evidence>